<organism evidence="2 3">
    <name type="scientific">Modicisalibacter xianhensis</name>
    <dbReference type="NCBI Taxonomy" id="442341"/>
    <lineage>
        <taxon>Bacteria</taxon>
        <taxon>Pseudomonadati</taxon>
        <taxon>Pseudomonadota</taxon>
        <taxon>Gammaproteobacteria</taxon>
        <taxon>Oceanospirillales</taxon>
        <taxon>Halomonadaceae</taxon>
        <taxon>Modicisalibacter</taxon>
    </lineage>
</organism>
<feature type="region of interest" description="Disordered" evidence="1">
    <location>
        <begin position="177"/>
        <end position="217"/>
    </location>
</feature>
<dbReference type="RefSeq" id="WP_134015617.1">
    <property type="nucleotide sequence ID" value="NZ_SOEC01000002.1"/>
</dbReference>
<dbReference type="AlphaFoldDB" id="A0A4R8G6B9"/>
<dbReference type="Proteomes" id="UP000294489">
    <property type="component" value="Unassembled WGS sequence"/>
</dbReference>
<comment type="caution">
    <text evidence="2">The sequence shown here is derived from an EMBL/GenBank/DDBJ whole genome shotgun (WGS) entry which is preliminary data.</text>
</comment>
<gene>
    <name evidence="2" type="ORF">DFO67_102105</name>
</gene>
<reference evidence="2 3" key="1">
    <citation type="submission" date="2019-03" db="EMBL/GenBank/DDBJ databases">
        <title>Freshwater and sediment microbial communities from various areas in North America, analyzing microbe dynamics in response to fracking.</title>
        <authorList>
            <person name="Lamendella R."/>
        </authorList>
    </citation>
    <scope>NUCLEOTIDE SEQUENCE [LARGE SCALE GENOMIC DNA]</scope>
    <source>
        <strain evidence="2 3">6_TX</strain>
    </source>
</reference>
<evidence type="ECO:0000313" key="2">
    <source>
        <dbReference type="EMBL" id="TDX32156.1"/>
    </source>
</evidence>
<dbReference type="OrthoDB" id="6168613at2"/>
<evidence type="ECO:0000313" key="3">
    <source>
        <dbReference type="Proteomes" id="UP000294489"/>
    </source>
</evidence>
<accession>A0A4R8G6B9</accession>
<evidence type="ECO:0000256" key="1">
    <source>
        <dbReference type="SAM" id="MobiDB-lite"/>
    </source>
</evidence>
<dbReference type="EMBL" id="SOEC01000002">
    <property type="protein sequence ID" value="TDX32156.1"/>
    <property type="molecule type" value="Genomic_DNA"/>
</dbReference>
<name>A0A4R8G6B9_9GAMM</name>
<sequence>MSSIIIHPLPGHPFLIEALEAARSPHELLGGSLKTPTTGAADVLLTHPPVLLIHEGGGEQLLNRDAVTAQLNYRKRGQKGPGTAVPASLRVWIIDPKMQTGAFALICTFIFGPIQRMYYQKKDLSGEACWKTVMRNVEKTPDLKSALENTLFAGEALAPRHYLTLLNAAQVGESSVNHELGRIRDKPKKNRASPSVPPSIVANTEPENRQTRVDAGLSSEPLAEALRNPFETGFDMANALIKISQAAERGTEQFALGIEMEGC</sequence>
<proteinExistence type="predicted"/>
<protein>
    <submittedName>
        <fullName evidence="2">Uncharacterized protein</fullName>
    </submittedName>
</protein>